<gene>
    <name evidence="6" type="primary">TIMELESS</name>
    <name evidence="6" type="ORF">Tcan_09066</name>
</gene>
<evidence type="ECO:0000256" key="2">
    <source>
        <dbReference type="ARBA" id="ARBA00023242"/>
    </source>
</evidence>
<dbReference type="GO" id="GO:0006281">
    <property type="term" value="P:DNA repair"/>
    <property type="evidence" value="ECO:0007669"/>
    <property type="project" value="TreeGrafter"/>
</dbReference>
<feature type="region of interest" description="Disordered" evidence="4">
    <location>
        <begin position="1126"/>
        <end position="1167"/>
    </location>
</feature>
<feature type="domain" description="Timeless N-terminal" evidence="5">
    <location>
        <begin position="20"/>
        <end position="283"/>
    </location>
</feature>
<protein>
    <submittedName>
        <fullName evidence="6">Protein timeless-like protein</fullName>
    </submittedName>
</protein>
<reference evidence="6 7" key="1">
    <citation type="submission" date="2014-11" db="EMBL/GenBank/DDBJ databases">
        <title>Genetic blueprint of the zoonotic pathogen Toxocara canis.</title>
        <authorList>
            <person name="Zhu X.-Q."/>
            <person name="Korhonen P.K."/>
            <person name="Cai H."/>
            <person name="Young N.D."/>
            <person name="Nejsum P."/>
            <person name="von Samson-Himmelstjerna G."/>
            <person name="Boag P.R."/>
            <person name="Tan P."/>
            <person name="Li Q."/>
            <person name="Min J."/>
            <person name="Yang Y."/>
            <person name="Wang X."/>
            <person name="Fang X."/>
            <person name="Hall R.S."/>
            <person name="Hofmann A."/>
            <person name="Sternberg P.W."/>
            <person name="Jex A.R."/>
            <person name="Gasser R.B."/>
        </authorList>
    </citation>
    <scope>NUCLEOTIDE SEQUENCE [LARGE SCALE GENOMIC DNA]</scope>
    <source>
        <strain evidence="6">PN_DK_2014</strain>
    </source>
</reference>
<dbReference type="Proteomes" id="UP000031036">
    <property type="component" value="Unassembled WGS sequence"/>
</dbReference>
<dbReference type="GO" id="GO:0031298">
    <property type="term" value="C:replication fork protection complex"/>
    <property type="evidence" value="ECO:0007669"/>
    <property type="project" value="TreeGrafter"/>
</dbReference>
<dbReference type="PANTHER" id="PTHR22940:SF4">
    <property type="entry name" value="PROTEIN TIMELESS HOMOLOG"/>
    <property type="match status" value="1"/>
</dbReference>
<comment type="subcellular location">
    <subcellularLocation>
        <location evidence="1">Nucleus</location>
    </subcellularLocation>
</comment>
<dbReference type="GO" id="GO:0043111">
    <property type="term" value="P:replication fork arrest"/>
    <property type="evidence" value="ECO:0007669"/>
    <property type="project" value="TreeGrafter"/>
</dbReference>
<dbReference type="InterPro" id="IPR044998">
    <property type="entry name" value="Timeless"/>
</dbReference>
<dbReference type="STRING" id="6265.A0A0B2V9X2"/>
<sequence length="1260" mass="146075">MEARIQSTIHGLGYCEDGVYFPEPDCFESIRDLIRFLRYDSSSGLARRVCGERNIVLSDLIPIMKSTDTPGTLFDVALRLTINLCQPTITVFHGKAPEDREAWRIFWEMERNLSRTKVAFADFDFMKVLQAKVSSFFRLEWIDRTESMKMLVERIFVLLGYILSIGESEYDQRIIKDAVTGVDSGDRVAFAILRSGLGDVIADVAARQSEHEFHLPLLHIIALIVKQHEPSDIVSAGSERSMEEKTKDDKELRKCLEVESQKILEARHRLGSRHTSFAGSYVVVGMKALNSRNDLVLRKAVKKVDCLEHVYERKVKKRQPKNRRHFEGTQRTHSSPSHVKIELKQFCETLLCHCYNRLMNACRDNAFSGRKSLNQRNADIHYFLVMRFFMEYRRIGSFSTHFVKATLGKESFHHVQTQLDSYLEMARAERREGRAHGLRAQYAVCAYKELLCTLRCMMESGSSEEKEEAEATCKHIMLMEEYRDLSSSIIRRFTPAVLSKTFLRNLVLANHLYVALLERCAKSGNLLKVMKRQKVRKRKTKRLSDITSGEEDDGTNAVDMDDLWENISEQLSDVVNGYEMPSENVNPIDVLLQVDDDVHQRFAALLVQKALRERRIADAVGLYRQARTIWPFEGTFGSNEMSCEEEFIGMRMIYFADLTQVEMEWKMAREIAYKSEQGGEGDLFDGELNKEDELYSEDDEDEGDTRYVTKEVNFSFDDYVAKFARADVLKWYLFLLNDYETNSADLNRAILKMLHRVAFDLHQAPRLFQISLFRIFTRLAERYQNQTLSSIKVDRFFHLYEFGHHLLKNFFTCYEIIGSRLMPELLFWKGAKECHDLEYGYGSYDALLIEKKSKEMLWTEELDDEIRSLYDEYVAYDDKPEGIDVVDFVESNLSRERTRRQIIREMKSLGLDTFGAKVKKSMVNRGPKLTLFMPDEIEHMKALADQYQSLPSEEQSVDVVDYIRERLPDQYSRARIIKQLKYEHVEYASKTTARSHKAWNDMLLTELRSLAEQYEELAEKPSCGLLDYIRMRLTERRTRRDIEARLIDIGYDRGKLRASKGLARVPKPWSELLLTELCSLKAQYEELDEKPQCSLVDYVITRLSEKRWRRDVVAKLAELGVDVSSMEQKRMRKSNKRNSPQQKEEGNEEGSEHSVTSAASDSRERTPSIALSEELDLVDDLDDLLVSGPFDAETKRINLTAEAEMLFGESSDEDDDEIIRRGKRRMGNVSPLSDESNERAVEPSAPSHKRRVVLSDDEDE</sequence>
<keyword evidence="7" id="KW-1185">Reference proteome</keyword>
<dbReference type="GO" id="GO:0003677">
    <property type="term" value="F:DNA binding"/>
    <property type="evidence" value="ECO:0007669"/>
    <property type="project" value="TreeGrafter"/>
</dbReference>
<dbReference type="OMA" id="TINLCQP"/>
<dbReference type="AlphaFoldDB" id="A0A0B2V9X2"/>
<dbReference type="PANTHER" id="PTHR22940">
    <property type="entry name" value="TIMEOUT/TIMELESS-2"/>
    <property type="match status" value="1"/>
</dbReference>
<evidence type="ECO:0000256" key="1">
    <source>
        <dbReference type="ARBA" id="ARBA00004123"/>
    </source>
</evidence>
<evidence type="ECO:0000256" key="4">
    <source>
        <dbReference type="SAM" id="MobiDB-lite"/>
    </source>
</evidence>
<dbReference type="Pfam" id="PF04821">
    <property type="entry name" value="TIMELESS"/>
    <property type="match status" value="1"/>
</dbReference>
<proteinExistence type="predicted"/>
<evidence type="ECO:0000313" key="7">
    <source>
        <dbReference type="Proteomes" id="UP000031036"/>
    </source>
</evidence>
<name>A0A0B2V9X2_TOXCA</name>
<accession>A0A0B2V9X2</accession>
<evidence type="ECO:0000259" key="5">
    <source>
        <dbReference type="Pfam" id="PF04821"/>
    </source>
</evidence>
<dbReference type="Pfam" id="PF26019">
    <property type="entry name" value="HTH_TIMELESS"/>
    <property type="match status" value="4"/>
</dbReference>
<dbReference type="OrthoDB" id="310853at2759"/>
<dbReference type="EMBL" id="JPKZ01002138">
    <property type="protein sequence ID" value="KHN78274.1"/>
    <property type="molecule type" value="Genomic_DNA"/>
</dbReference>
<dbReference type="GO" id="GO:0000076">
    <property type="term" value="P:DNA replication checkpoint signaling"/>
    <property type="evidence" value="ECO:0007669"/>
    <property type="project" value="TreeGrafter"/>
</dbReference>
<dbReference type="InterPro" id="IPR006906">
    <property type="entry name" value="Timeless_N"/>
</dbReference>
<organism evidence="6 7">
    <name type="scientific">Toxocara canis</name>
    <name type="common">Canine roundworm</name>
    <dbReference type="NCBI Taxonomy" id="6265"/>
    <lineage>
        <taxon>Eukaryota</taxon>
        <taxon>Metazoa</taxon>
        <taxon>Ecdysozoa</taxon>
        <taxon>Nematoda</taxon>
        <taxon>Chromadorea</taxon>
        <taxon>Rhabditida</taxon>
        <taxon>Spirurina</taxon>
        <taxon>Ascaridomorpha</taxon>
        <taxon>Ascaridoidea</taxon>
        <taxon>Toxocaridae</taxon>
        <taxon>Toxocara</taxon>
    </lineage>
</organism>
<feature type="region of interest" description="Disordered" evidence="4">
    <location>
        <begin position="1208"/>
        <end position="1260"/>
    </location>
</feature>
<evidence type="ECO:0000313" key="6">
    <source>
        <dbReference type="EMBL" id="KHN78274.1"/>
    </source>
</evidence>
<evidence type="ECO:0000256" key="3">
    <source>
        <dbReference type="ARBA" id="ARBA00023306"/>
    </source>
</evidence>
<comment type="caution">
    <text evidence="6">The sequence shown here is derived from an EMBL/GenBank/DDBJ whole genome shotgun (WGS) entry which is preliminary data.</text>
</comment>
<keyword evidence="3" id="KW-0131">Cell cycle</keyword>
<keyword evidence="2" id="KW-0539">Nucleus</keyword>